<evidence type="ECO:0000256" key="1">
    <source>
        <dbReference type="SAM" id="Coils"/>
    </source>
</evidence>
<keyword evidence="1" id="KW-0175">Coiled coil</keyword>
<evidence type="ECO:0000313" key="2">
    <source>
        <dbReference type="EMBL" id="EGR31070.1"/>
    </source>
</evidence>
<sequence>MDKQGYTTGTLSIANGTQALCLNPSTLKGRIKNIEEKANVLSDELSKHKKEFQVLKNEKETVEQVLRAKNQGIQNILQNEIIRLEEEMKRHYAHQRAEGNRIQLSLDALKSEKTALQQALNNIEQRINQLEYGVGDNEVQN</sequence>
<keyword evidence="3" id="KW-1185">Reference proteome</keyword>
<feature type="coiled-coil region" evidence="1">
    <location>
        <begin position="106"/>
        <end position="133"/>
    </location>
</feature>
<gene>
    <name evidence="2" type="ORF">IMG5_117950</name>
</gene>
<reference evidence="2 3" key="1">
    <citation type="submission" date="2011-07" db="EMBL/GenBank/DDBJ databases">
        <authorList>
            <person name="Coyne R."/>
            <person name="Brami D."/>
            <person name="Johnson J."/>
            <person name="Hostetler J."/>
            <person name="Hannick L."/>
            <person name="Clark T."/>
            <person name="Cassidy-Hanley D."/>
            <person name="Inman J."/>
        </authorList>
    </citation>
    <scope>NUCLEOTIDE SEQUENCE [LARGE SCALE GENOMIC DNA]</scope>
    <source>
        <strain evidence="2 3">G5</strain>
    </source>
</reference>
<dbReference type="RefSeq" id="XP_004034556.1">
    <property type="nucleotide sequence ID" value="XM_004034508.1"/>
</dbReference>
<dbReference type="AlphaFoldDB" id="G0QUM4"/>
<dbReference type="OrthoDB" id="436703at2759"/>
<accession>G0QUM4</accession>
<evidence type="ECO:0000313" key="3">
    <source>
        <dbReference type="Proteomes" id="UP000008983"/>
    </source>
</evidence>
<organism evidence="2 3">
    <name type="scientific">Ichthyophthirius multifiliis</name>
    <name type="common">White spot disease agent</name>
    <name type="synonym">Ich</name>
    <dbReference type="NCBI Taxonomy" id="5932"/>
    <lineage>
        <taxon>Eukaryota</taxon>
        <taxon>Sar</taxon>
        <taxon>Alveolata</taxon>
        <taxon>Ciliophora</taxon>
        <taxon>Intramacronucleata</taxon>
        <taxon>Oligohymenophorea</taxon>
        <taxon>Hymenostomatida</taxon>
        <taxon>Ophryoglenina</taxon>
        <taxon>Ichthyophthirius</taxon>
    </lineage>
</organism>
<protein>
    <submittedName>
        <fullName evidence="2">Uncharacterized protein</fullName>
    </submittedName>
</protein>
<feature type="coiled-coil region" evidence="1">
    <location>
        <begin position="31"/>
        <end position="65"/>
    </location>
</feature>
<dbReference type="Proteomes" id="UP000008983">
    <property type="component" value="Unassembled WGS sequence"/>
</dbReference>
<dbReference type="EMBL" id="GL983917">
    <property type="protein sequence ID" value="EGR31070.1"/>
    <property type="molecule type" value="Genomic_DNA"/>
</dbReference>
<proteinExistence type="predicted"/>
<dbReference type="InParanoid" id="G0QUM4"/>
<name>G0QUM4_ICHMU</name>
<dbReference type="GeneID" id="14907228"/>
<dbReference type="OMA" id="FQHAENN"/>